<protein>
    <recommendedName>
        <fullName evidence="3">PiggyBac transposable element-derived protein domain-containing protein</fullName>
    </recommendedName>
</protein>
<dbReference type="OrthoDB" id="119802at2759"/>
<evidence type="ECO:0008006" key="3">
    <source>
        <dbReference type="Google" id="ProtNLM"/>
    </source>
</evidence>
<dbReference type="Proteomes" id="UP000688947">
    <property type="component" value="Unassembled WGS sequence"/>
</dbReference>
<organism evidence="1 2">
    <name type="scientific">Phytophthora cactorum</name>
    <dbReference type="NCBI Taxonomy" id="29920"/>
    <lineage>
        <taxon>Eukaryota</taxon>
        <taxon>Sar</taxon>
        <taxon>Stramenopiles</taxon>
        <taxon>Oomycota</taxon>
        <taxon>Peronosporomycetes</taxon>
        <taxon>Peronosporales</taxon>
        <taxon>Peronosporaceae</taxon>
        <taxon>Phytophthora</taxon>
    </lineage>
</organism>
<evidence type="ECO:0000313" key="2">
    <source>
        <dbReference type="Proteomes" id="UP000688947"/>
    </source>
</evidence>
<dbReference type="PANTHER" id="PTHR46599:SF3">
    <property type="entry name" value="PIGGYBAC TRANSPOSABLE ELEMENT-DERIVED PROTEIN 4"/>
    <property type="match status" value="1"/>
</dbReference>
<proteinExistence type="predicted"/>
<evidence type="ECO:0000313" key="1">
    <source>
        <dbReference type="EMBL" id="KAG6945270.1"/>
    </source>
</evidence>
<gene>
    <name evidence="1" type="ORF">JG687_00017395</name>
</gene>
<dbReference type="PANTHER" id="PTHR46599">
    <property type="entry name" value="PIGGYBAC TRANSPOSABLE ELEMENT-DERIVED PROTEIN 4"/>
    <property type="match status" value="1"/>
</dbReference>
<name>A0A8T1TN58_9STRA</name>
<reference evidence="1" key="1">
    <citation type="submission" date="2021-01" db="EMBL/GenBank/DDBJ databases">
        <title>Phytophthora aleatoria, a newly-described species from Pinus radiata is distinct from Phytophthora cactorum isolates based on comparative genomics.</title>
        <authorList>
            <person name="Mcdougal R."/>
            <person name="Panda P."/>
            <person name="Williams N."/>
            <person name="Studholme D.J."/>
        </authorList>
    </citation>
    <scope>NUCLEOTIDE SEQUENCE</scope>
    <source>
        <strain evidence="1">NZFS 3830</strain>
    </source>
</reference>
<dbReference type="AlphaFoldDB" id="A0A8T1TN58"/>
<sequence length="119" mass="14167">MTPLRVDEQYKRYRKKCRYDPQLPKKTKRDIRTELEGTNSIQPHDLCRYIGLLLARTIAPNREKLAYHWKTTDEGRIPCGTFGSVLRRDRFMGISRNLQIHGQPQTERERFGKSWNCCK</sequence>
<comment type="caution">
    <text evidence="1">The sequence shown here is derived from an EMBL/GenBank/DDBJ whole genome shotgun (WGS) entry which is preliminary data.</text>
</comment>
<dbReference type="EMBL" id="JAENGZ010002008">
    <property type="protein sequence ID" value="KAG6945270.1"/>
    <property type="molecule type" value="Genomic_DNA"/>
</dbReference>
<accession>A0A8T1TN58</accession>
<dbReference type="VEuPathDB" id="FungiDB:PC110_g20097"/>